<dbReference type="HAMAP" id="MF_00041">
    <property type="entry name" value="Cys_tRNA_synth"/>
    <property type="match status" value="1"/>
</dbReference>
<dbReference type="GO" id="GO:0005524">
    <property type="term" value="F:ATP binding"/>
    <property type="evidence" value="ECO:0007669"/>
    <property type="project" value="UniProtKB-UniRule"/>
</dbReference>
<keyword evidence="6 12" id="KW-0479">Metal-binding</keyword>
<keyword evidence="11 12" id="KW-0030">Aminoacyl-tRNA synthetase</keyword>
<evidence type="ECO:0000256" key="1">
    <source>
        <dbReference type="ARBA" id="ARBA00004496"/>
    </source>
</evidence>
<keyword evidence="15" id="KW-1185">Reference proteome</keyword>
<dbReference type="Pfam" id="PF09190">
    <property type="entry name" value="DALR_2"/>
    <property type="match status" value="1"/>
</dbReference>
<feature type="binding site" evidence="12">
    <location>
        <position position="29"/>
    </location>
    <ligand>
        <name>Zn(2+)</name>
        <dbReference type="ChEBI" id="CHEBI:29105"/>
    </ligand>
</feature>
<dbReference type="RefSeq" id="WP_145066235.1">
    <property type="nucleotide sequence ID" value="NZ_CP036287.1"/>
</dbReference>
<feature type="binding site" evidence="12">
    <location>
        <position position="209"/>
    </location>
    <ligand>
        <name>Zn(2+)</name>
        <dbReference type="ChEBI" id="CHEBI:29105"/>
    </ligand>
</feature>
<dbReference type="SMART" id="SM00840">
    <property type="entry name" value="DALR_2"/>
    <property type="match status" value="1"/>
</dbReference>
<dbReference type="GO" id="GO:0006423">
    <property type="term" value="P:cysteinyl-tRNA aminoacylation"/>
    <property type="evidence" value="ECO:0007669"/>
    <property type="project" value="UniProtKB-UniRule"/>
</dbReference>
<dbReference type="GO" id="GO:0008270">
    <property type="term" value="F:zinc ion binding"/>
    <property type="evidence" value="ECO:0007669"/>
    <property type="project" value="UniProtKB-UniRule"/>
</dbReference>
<dbReference type="InterPro" id="IPR009080">
    <property type="entry name" value="tRNAsynth_Ia_anticodon-bd"/>
</dbReference>
<dbReference type="PRINTS" id="PR00983">
    <property type="entry name" value="TRNASYNTHCYS"/>
</dbReference>
<comment type="subunit">
    <text evidence="3 12">Monomer.</text>
</comment>
<dbReference type="Gene3D" id="1.20.120.1910">
    <property type="entry name" value="Cysteine-tRNA ligase, C-terminal anti-codon recognition domain"/>
    <property type="match status" value="1"/>
</dbReference>
<dbReference type="InterPro" id="IPR024909">
    <property type="entry name" value="Cys-tRNA/MSH_ligase"/>
</dbReference>
<organism evidence="14 15">
    <name type="scientific">Engelhardtia mirabilis</name>
    <dbReference type="NCBI Taxonomy" id="2528011"/>
    <lineage>
        <taxon>Bacteria</taxon>
        <taxon>Pseudomonadati</taxon>
        <taxon>Planctomycetota</taxon>
        <taxon>Planctomycetia</taxon>
        <taxon>Planctomycetia incertae sedis</taxon>
        <taxon>Engelhardtia</taxon>
    </lineage>
</organism>
<evidence type="ECO:0000313" key="14">
    <source>
        <dbReference type="EMBL" id="QDU67778.1"/>
    </source>
</evidence>
<comment type="cofactor">
    <cofactor evidence="12">
        <name>Zn(2+)</name>
        <dbReference type="ChEBI" id="CHEBI:29105"/>
    </cofactor>
    <text evidence="12">Binds 1 zinc ion per subunit.</text>
</comment>
<dbReference type="InterPro" id="IPR032678">
    <property type="entry name" value="tRNA-synt_1_cat_dom"/>
</dbReference>
<keyword evidence="5 12" id="KW-0436">Ligase</keyword>
<keyword evidence="7 12" id="KW-0547">Nucleotide-binding</keyword>
<dbReference type="InterPro" id="IPR015273">
    <property type="entry name" value="Cys-tRNA-synt_Ia_DALR"/>
</dbReference>
<reference evidence="14 15" key="1">
    <citation type="submission" date="2019-02" db="EMBL/GenBank/DDBJ databases">
        <title>Deep-cultivation of Planctomycetes and their phenomic and genomic characterization uncovers novel biology.</title>
        <authorList>
            <person name="Wiegand S."/>
            <person name="Jogler M."/>
            <person name="Boedeker C."/>
            <person name="Pinto D."/>
            <person name="Vollmers J."/>
            <person name="Rivas-Marin E."/>
            <person name="Kohn T."/>
            <person name="Peeters S.H."/>
            <person name="Heuer A."/>
            <person name="Rast P."/>
            <person name="Oberbeckmann S."/>
            <person name="Bunk B."/>
            <person name="Jeske O."/>
            <person name="Meyerdierks A."/>
            <person name="Storesund J.E."/>
            <person name="Kallscheuer N."/>
            <person name="Luecker S."/>
            <person name="Lage O.M."/>
            <person name="Pohl T."/>
            <person name="Merkel B.J."/>
            <person name="Hornburger P."/>
            <person name="Mueller R.-W."/>
            <person name="Bruemmer F."/>
            <person name="Labrenz M."/>
            <person name="Spormann A.M."/>
            <person name="Op den Camp H."/>
            <person name="Overmann J."/>
            <person name="Amann R."/>
            <person name="Jetten M.S.M."/>
            <person name="Mascher T."/>
            <person name="Medema M.H."/>
            <person name="Devos D.P."/>
            <person name="Kaster A.-K."/>
            <person name="Ovreas L."/>
            <person name="Rohde M."/>
            <person name="Galperin M.Y."/>
            <person name="Jogler C."/>
        </authorList>
    </citation>
    <scope>NUCLEOTIDE SEQUENCE [LARGE SCALE GENOMIC DNA]</scope>
    <source>
        <strain evidence="14 15">Pla133</strain>
    </source>
</reference>
<comment type="catalytic activity">
    <reaction evidence="12">
        <text>tRNA(Cys) + L-cysteine + ATP = L-cysteinyl-tRNA(Cys) + AMP + diphosphate</text>
        <dbReference type="Rhea" id="RHEA:17773"/>
        <dbReference type="Rhea" id="RHEA-COMP:9661"/>
        <dbReference type="Rhea" id="RHEA-COMP:9679"/>
        <dbReference type="ChEBI" id="CHEBI:30616"/>
        <dbReference type="ChEBI" id="CHEBI:33019"/>
        <dbReference type="ChEBI" id="CHEBI:35235"/>
        <dbReference type="ChEBI" id="CHEBI:78442"/>
        <dbReference type="ChEBI" id="CHEBI:78517"/>
        <dbReference type="ChEBI" id="CHEBI:456215"/>
        <dbReference type="EC" id="6.1.1.16"/>
    </reaction>
</comment>
<dbReference type="GO" id="GO:0005829">
    <property type="term" value="C:cytosol"/>
    <property type="evidence" value="ECO:0007669"/>
    <property type="project" value="TreeGrafter"/>
</dbReference>
<evidence type="ECO:0000256" key="11">
    <source>
        <dbReference type="ARBA" id="ARBA00023146"/>
    </source>
</evidence>
<sequence length="481" mass="53225">MSIQIHNTLTRASQTLKTLEPGEVRLYVCGPTVYDDSHIGHLMGPVLFDAMARWLIARGYRVRFVVNITDIDDKIIRRAAQTGEPWDSIASRYTEQYFEHLRALGVATITDHPRCTDFVPQMVRFIEDLIAQGRAYAAADGVYFDVGQQEGYGKLSGRHLDDMQSGERVERPGDLRHPADFALWKLAKPGEPSWESPWGAGRPGWHLECSVMSSELLGPVFDIHGGGDDLKFPHHENEIAQSEAHGDAYAQLWMHHGLVQFGGRKVAKSDPRMAEPEFARQFNATWLRETYGAPTLRFFLLRGHYRRPIDFEPTSVEGARTGLQRLLADLGPLLDEPVAAADLDELIGRDAPASVAAHRDAFVRAMDNDFGTGEAVGALFSIAKEARALGGDEALAAKRLLRDLGRLLGLFQPGDLELVQGAGKAEVDDALVGGLVELLIELRGEARERRDFATSDRVRDRLAELGIELKDGADGTTWDLA</sequence>
<dbReference type="Pfam" id="PF01406">
    <property type="entry name" value="tRNA-synt_1e"/>
    <property type="match status" value="1"/>
</dbReference>
<feature type="binding site" evidence="12">
    <location>
        <position position="268"/>
    </location>
    <ligand>
        <name>ATP</name>
        <dbReference type="ChEBI" id="CHEBI:30616"/>
    </ligand>
</feature>
<dbReference type="KEGG" id="pbap:Pla133_28670"/>
<dbReference type="EC" id="6.1.1.16" evidence="12"/>
<keyword evidence="8 12" id="KW-0862">Zinc</keyword>
<dbReference type="PANTHER" id="PTHR10890">
    <property type="entry name" value="CYSTEINYL-TRNA SYNTHETASE"/>
    <property type="match status" value="1"/>
</dbReference>
<dbReference type="EMBL" id="CP036287">
    <property type="protein sequence ID" value="QDU67778.1"/>
    <property type="molecule type" value="Genomic_DNA"/>
</dbReference>
<feature type="binding site" evidence="12">
    <location>
        <position position="234"/>
    </location>
    <ligand>
        <name>Zn(2+)</name>
        <dbReference type="ChEBI" id="CHEBI:29105"/>
    </ligand>
</feature>
<comment type="similarity">
    <text evidence="2 12">Belongs to the class-I aminoacyl-tRNA synthetase family.</text>
</comment>
<evidence type="ECO:0000256" key="12">
    <source>
        <dbReference type="HAMAP-Rule" id="MF_00041"/>
    </source>
</evidence>
<dbReference type="InterPro" id="IPR014729">
    <property type="entry name" value="Rossmann-like_a/b/a_fold"/>
</dbReference>
<feature type="domain" description="Cysteinyl-tRNA synthetase class Ia DALR" evidence="13">
    <location>
        <begin position="361"/>
        <end position="419"/>
    </location>
</feature>
<evidence type="ECO:0000256" key="6">
    <source>
        <dbReference type="ARBA" id="ARBA00022723"/>
    </source>
</evidence>
<dbReference type="Proteomes" id="UP000316921">
    <property type="component" value="Chromosome"/>
</dbReference>
<accession>A0A518BLD2</accession>
<keyword evidence="10 12" id="KW-0648">Protein biosynthesis</keyword>
<evidence type="ECO:0000313" key="15">
    <source>
        <dbReference type="Proteomes" id="UP000316921"/>
    </source>
</evidence>
<name>A0A518BLD2_9BACT</name>
<evidence type="ECO:0000256" key="7">
    <source>
        <dbReference type="ARBA" id="ARBA00022741"/>
    </source>
</evidence>
<evidence type="ECO:0000256" key="2">
    <source>
        <dbReference type="ARBA" id="ARBA00005594"/>
    </source>
</evidence>
<evidence type="ECO:0000256" key="10">
    <source>
        <dbReference type="ARBA" id="ARBA00022917"/>
    </source>
</evidence>
<dbReference type="GO" id="GO:0004817">
    <property type="term" value="F:cysteine-tRNA ligase activity"/>
    <property type="evidence" value="ECO:0007669"/>
    <property type="project" value="UniProtKB-UniRule"/>
</dbReference>
<keyword evidence="9 12" id="KW-0067">ATP-binding</keyword>
<feature type="binding site" evidence="12">
    <location>
        <position position="238"/>
    </location>
    <ligand>
        <name>Zn(2+)</name>
        <dbReference type="ChEBI" id="CHEBI:29105"/>
    </ligand>
</feature>
<proteinExistence type="inferred from homology"/>
<evidence type="ECO:0000256" key="8">
    <source>
        <dbReference type="ARBA" id="ARBA00022833"/>
    </source>
</evidence>
<dbReference type="AlphaFoldDB" id="A0A518BLD2"/>
<dbReference type="SUPFAM" id="SSF52374">
    <property type="entry name" value="Nucleotidylyl transferase"/>
    <property type="match status" value="1"/>
</dbReference>
<keyword evidence="4 12" id="KW-0963">Cytoplasm</keyword>
<dbReference type="SUPFAM" id="SSF47323">
    <property type="entry name" value="Anticodon-binding domain of a subclass of class I aminoacyl-tRNA synthetases"/>
    <property type="match status" value="1"/>
</dbReference>
<comment type="subcellular location">
    <subcellularLocation>
        <location evidence="1 12">Cytoplasm</location>
    </subcellularLocation>
</comment>
<comment type="caution">
    <text evidence="12">Lacks conserved residue(s) required for the propagation of feature annotation.</text>
</comment>
<dbReference type="CDD" id="cd00672">
    <property type="entry name" value="CysRS_core"/>
    <property type="match status" value="1"/>
</dbReference>
<dbReference type="NCBIfam" id="TIGR00435">
    <property type="entry name" value="cysS"/>
    <property type="match status" value="1"/>
</dbReference>
<evidence type="ECO:0000256" key="3">
    <source>
        <dbReference type="ARBA" id="ARBA00011245"/>
    </source>
</evidence>
<dbReference type="Gene3D" id="3.40.50.620">
    <property type="entry name" value="HUPs"/>
    <property type="match status" value="1"/>
</dbReference>
<dbReference type="InterPro" id="IPR015803">
    <property type="entry name" value="Cys-tRNA-ligase"/>
</dbReference>
<evidence type="ECO:0000256" key="4">
    <source>
        <dbReference type="ARBA" id="ARBA00022490"/>
    </source>
</evidence>
<gene>
    <name evidence="12 14" type="primary">cysS</name>
    <name evidence="14" type="ORF">Pla133_28670</name>
</gene>
<evidence type="ECO:0000259" key="13">
    <source>
        <dbReference type="SMART" id="SM00840"/>
    </source>
</evidence>
<protein>
    <recommendedName>
        <fullName evidence="12">Cysteine--tRNA ligase</fullName>
        <ecNumber evidence="12">6.1.1.16</ecNumber>
    </recommendedName>
    <alternativeName>
        <fullName evidence="12">Cysteinyl-tRNA synthetase</fullName>
        <shortName evidence="12">CysRS</shortName>
    </alternativeName>
</protein>
<dbReference type="PANTHER" id="PTHR10890:SF3">
    <property type="entry name" value="CYSTEINE--TRNA LIGASE, CYTOPLASMIC"/>
    <property type="match status" value="1"/>
</dbReference>
<evidence type="ECO:0000256" key="9">
    <source>
        <dbReference type="ARBA" id="ARBA00022840"/>
    </source>
</evidence>
<feature type="short sequence motif" description="'HIGH' region" evidence="12">
    <location>
        <begin position="31"/>
        <end position="41"/>
    </location>
</feature>
<evidence type="ECO:0000256" key="5">
    <source>
        <dbReference type="ARBA" id="ARBA00022598"/>
    </source>
</evidence>